<dbReference type="InterPro" id="IPR027417">
    <property type="entry name" value="P-loop_NTPase"/>
</dbReference>
<keyword evidence="5" id="KW-1185">Reference proteome</keyword>
<dbReference type="Proteomes" id="UP000290572">
    <property type="component" value="Unassembled WGS sequence"/>
</dbReference>
<accession>A0A498M065</accession>
<dbReference type="InterPro" id="IPR025662">
    <property type="entry name" value="Sigma_54_int_dom_ATP-bd_1"/>
</dbReference>
<gene>
    <name evidence="4" type="ORF">ROHU_009924</name>
</gene>
<dbReference type="PANTHER" id="PTHR32046">
    <property type="entry name" value="G DOMAIN-CONTAINING PROTEIN"/>
    <property type="match status" value="1"/>
</dbReference>
<evidence type="ECO:0000259" key="3">
    <source>
        <dbReference type="Pfam" id="PF04548"/>
    </source>
</evidence>
<dbReference type="PANTHER" id="PTHR32046:SF11">
    <property type="entry name" value="IMMUNE-ASSOCIATED NUCLEOTIDE-BINDING PROTEIN 10-LIKE"/>
    <property type="match status" value="1"/>
</dbReference>
<organism evidence="4 5">
    <name type="scientific">Labeo rohita</name>
    <name type="common">Indian major carp</name>
    <name type="synonym">Cyprinus rohita</name>
    <dbReference type="NCBI Taxonomy" id="84645"/>
    <lineage>
        <taxon>Eukaryota</taxon>
        <taxon>Metazoa</taxon>
        <taxon>Chordata</taxon>
        <taxon>Craniata</taxon>
        <taxon>Vertebrata</taxon>
        <taxon>Euteleostomi</taxon>
        <taxon>Actinopterygii</taxon>
        <taxon>Neopterygii</taxon>
        <taxon>Teleostei</taxon>
        <taxon>Ostariophysi</taxon>
        <taxon>Cypriniformes</taxon>
        <taxon>Cyprinidae</taxon>
        <taxon>Labeoninae</taxon>
        <taxon>Labeonini</taxon>
        <taxon>Labeo</taxon>
    </lineage>
</organism>
<feature type="domain" description="AIG1-type G" evidence="3">
    <location>
        <begin position="58"/>
        <end position="212"/>
    </location>
</feature>
<dbReference type="EMBL" id="QBIY01013017">
    <property type="protein sequence ID" value="RXN13002.1"/>
    <property type="molecule type" value="Genomic_DNA"/>
</dbReference>
<evidence type="ECO:0000313" key="5">
    <source>
        <dbReference type="Proteomes" id="UP000290572"/>
    </source>
</evidence>
<dbReference type="CDD" id="cd00882">
    <property type="entry name" value="Ras_like_GTPase"/>
    <property type="match status" value="1"/>
</dbReference>
<dbReference type="AlphaFoldDB" id="A0A498M065"/>
<evidence type="ECO:0000256" key="1">
    <source>
        <dbReference type="ARBA" id="ARBA00008535"/>
    </source>
</evidence>
<name>A0A498M065_LABRO</name>
<reference evidence="4 5" key="1">
    <citation type="submission" date="2018-03" db="EMBL/GenBank/DDBJ databases">
        <title>Draft genome sequence of Rohu Carp (Labeo rohita).</title>
        <authorList>
            <person name="Das P."/>
            <person name="Kushwaha B."/>
            <person name="Joshi C.G."/>
            <person name="Kumar D."/>
            <person name="Nagpure N.S."/>
            <person name="Sahoo L."/>
            <person name="Das S.P."/>
            <person name="Bit A."/>
            <person name="Patnaik S."/>
            <person name="Meher P.K."/>
            <person name="Jayasankar P."/>
            <person name="Koringa P.G."/>
            <person name="Patel N.V."/>
            <person name="Hinsu A.T."/>
            <person name="Kumar R."/>
            <person name="Pandey M."/>
            <person name="Agarwal S."/>
            <person name="Srivastava S."/>
            <person name="Singh M."/>
            <person name="Iquebal M.A."/>
            <person name="Jaiswal S."/>
            <person name="Angadi U.B."/>
            <person name="Kumar N."/>
            <person name="Raza M."/>
            <person name="Shah T.M."/>
            <person name="Rai A."/>
            <person name="Jena J.K."/>
        </authorList>
    </citation>
    <scope>NUCLEOTIDE SEQUENCE [LARGE SCALE GENOMIC DNA]</scope>
    <source>
        <strain evidence="4">DASCIFA01</strain>
        <tissue evidence="4">Testis</tissue>
    </source>
</reference>
<dbReference type="GO" id="GO:0005525">
    <property type="term" value="F:GTP binding"/>
    <property type="evidence" value="ECO:0007669"/>
    <property type="project" value="UniProtKB-KW"/>
</dbReference>
<comment type="similarity">
    <text evidence="1">Belongs to the TRAFAC class TrmE-Era-EngA-EngB-Septin-like GTPase superfamily. AIG1/Toc34/Toc159-like paraseptin GTPase family. IAN subfamily.</text>
</comment>
<proteinExistence type="inferred from homology"/>
<evidence type="ECO:0000313" key="4">
    <source>
        <dbReference type="EMBL" id="RXN13002.1"/>
    </source>
</evidence>
<dbReference type="Gene3D" id="3.40.50.300">
    <property type="entry name" value="P-loop containing nucleotide triphosphate hydrolases"/>
    <property type="match status" value="1"/>
</dbReference>
<dbReference type="Pfam" id="PF04548">
    <property type="entry name" value="AIG1"/>
    <property type="match status" value="1"/>
</dbReference>
<dbReference type="PROSITE" id="PS00675">
    <property type="entry name" value="SIGMA54_INTERACT_1"/>
    <property type="match status" value="1"/>
</dbReference>
<sequence>MDSLEPELHIFDEIIRLSTKIEDGTPTRYHLNQNAVDQSEPYRTMTYGERDTSKTHKTIMMVGETGTGKTKLINAMVNYMLGVKRENNVWFEITDDQSNRKQAFGQTTSITVYGFYLQESPIHLTIIDTPGYGDMNARNEKEIAMCLLKLSKFHDWIHKVDAVCLVVKATQNRISDRHIYIFDAVQSLFGKDIVENIVLLVTFSHGAYPKNILTAIEEATFQCAVNNENEPVFFLFDNCQGETFHEEYQMIREQSWNVSFRGMTGFLKFLDSIKPKPLQMTQHVLQQREQLDKTISEIKSHIQKIKDSENFEVEVTYKEKVAIDRSKASMAMCCTVCEENCHYPGCWWVSNLSWCSVMKNYHCTACTNKCHYSQHVKEEKIYVTKKKMMTNKDLQKSNVKIVDSVSKKLEELRELKTQKMKLVIDAFHCVRTLEMIALNTDSLITLQHIDFLIDELKEIQEPEKTERLENIKRRAGKEKYKVLKYMKMYYQ</sequence>
<dbReference type="InterPro" id="IPR006703">
    <property type="entry name" value="G_AIG1"/>
</dbReference>
<comment type="caution">
    <text evidence="4">The sequence shown here is derived from an EMBL/GenBank/DDBJ whole genome shotgun (WGS) entry which is preliminary data.</text>
</comment>
<evidence type="ECO:0000256" key="2">
    <source>
        <dbReference type="ARBA" id="ARBA00022741"/>
    </source>
</evidence>
<protein>
    <recommendedName>
        <fullName evidence="3">AIG1-type G domain-containing protein</fullName>
    </recommendedName>
</protein>
<dbReference type="STRING" id="84645.A0A498M065"/>
<dbReference type="SUPFAM" id="SSF52540">
    <property type="entry name" value="P-loop containing nucleoside triphosphate hydrolases"/>
    <property type="match status" value="1"/>
</dbReference>
<keyword evidence="2" id="KW-0547">Nucleotide-binding</keyword>